<dbReference type="InterPro" id="IPR003594">
    <property type="entry name" value="HATPase_dom"/>
</dbReference>
<dbReference type="SUPFAM" id="SSF52172">
    <property type="entry name" value="CheY-like"/>
    <property type="match status" value="1"/>
</dbReference>
<evidence type="ECO:0000256" key="5">
    <source>
        <dbReference type="SAM" id="MobiDB-lite"/>
    </source>
</evidence>
<dbReference type="EMBL" id="CP040818">
    <property type="protein sequence ID" value="QDL91545.1"/>
    <property type="molecule type" value="Genomic_DNA"/>
</dbReference>
<evidence type="ECO:0000313" key="9">
    <source>
        <dbReference type="Proteomes" id="UP000305888"/>
    </source>
</evidence>
<dbReference type="Gene3D" id="1.10.287.130">
    <property type="match status" value="1"/>
</dbReference>
<dbReference type="PROSITE" id="PS50109">
    <property type="entry name" value="HIS_KIN"/>
    <property type="match status" value="1"/>
</dbReference>
<feature type="region of interest" description="Disordered" evidence="5">
    <location>
        <begin position="544"/>
        <end position="565"/>
    </location>
</feature>
<dbReference type="SUPFAM" id="SSF47384">
    <property type="entry name" value="Homodimeric domain of signal transducing histidine kinase"/>
    <property type="match status" value="1"/>
</dbReference>
<dbReference type="InterPro" id="IPR011006">
    <property type="entry name" value="CheY-like_superfamily"/>
</dbReference>
<dbReference type="KEGG" id="ppru:FDP22_06965"/>
<evidence type="ECO:0000259" key="6">
    <source>
        <dbReference type="PROSITE" id="PS50109"/>
    </source>
</evidence>
<dbReference type="PANTHER" id="PTHR43065:SF49">
    <property type="entry name" value="HISTIDINE KINASE"/>
    <property type="match status" value="1"/>
</dbReference>
<dbReference type="InterPro" id="IPR036097">
    <property type="entry name" value="HisK_dim/P_sf"/>
</dbReference>
<dbReference type="Pfam" id="PF00072">
    <property type="entry name" value="Response_reg"/>
    <property type="match status" value="1"/>
</dbReference>
<feature type="domain" description="Histidine kinase" evidence="6">
    <location>
        <begin position="324"/>
        <end position="545"/>
    </location>
</feature>
<evidence type="ECO:0000256" key="1">
    <source>
        <dbReference type="ARBA" id="ARBA00000085"/>
    </source>
</evidence>
<dbReference type="SMART" id="SM00387">
    <property type="entry name" value="HATPase_c"/>
    <property type="match status" value="1"/>
</dbReference>
<dbReference type="RefSeq" id="WP_138572407.1">
    <property type="nucleotide sequence ID" value="NZ_CP040818.1"/>
</dbReference>
<dbReference type="AlphaFoldDB" id="A0A5B8FT40"/>
<sequence>MPETVSAMLSAILDLTDDAILVIDPPTRTVRFSSPRAIELIGPVLLGDSVPVSQVFANDEAQFDDFLRLARSVTDPIISQVLLLPGREVVTVKGRRMTASDDTSRVLLLLEREAELSHRFRLISERILALRTEVGRRVLAEKRLSSNIHALRRALGAIRNIASIDVSTDTYLQEAVTLIARDLETHGALLVLDELGRLHVGAATGRFGGILAPKQTLNLSHADFTRTWARDPKLARDLLWTSLTHASGGALDPAGTLAIPVSVSGAIRGVLICVPNAEAAPGGVTQAEGDIVAEVLGNLIARAETEARLIHAQKLQAVGQLTGGIAHDFNNILAVVLGNAEILLEEITGPRLELAEEIQDAAIRGATLTSRLLAFARKQPLKPETTDINALLREIDPLLRRTIREDIDLELVSGGGLWPGRLDKSQFENAVLNLVANARDAMPEGGKLTVETANVRLDADYAAQHEEVRPGQYVMVAVSDNGTGMVPEVAQEACTPFFTTKAVGEGSGLGLSMVFGFVKQSEGHLKIYSEPGLGTTVKMYFPRDLSGNPVPAPRRPDRAESDTPRKGRILVTEDDPGVLKYVERSLTKLGYLVDAVTTGDDAARLMARNTYDVLLTDVVLPGTMNGARLAAIAKGIAPRMPVLFMSGYSENVIVHHGSLDQGVEFISKPFTRDQLASRIAALIRA</sequence>
<reference evidence="8 9" key="1">
    <citation type="submission" date="2019-06" db="EMBL/GenBank/DDBJ databases">
        <title>Genome sequence of Rhodobacteraceae bacterium D4M1.</title>
        <authorList>
            <person name="Cao J."/>
        </authorList>
    </citation>
    <scope>NUCLEOTIDE SEQUENCE [LARGE SCALE GENOMIC DNA]</scope>
    <source>
        <strain evidence="8 9">D4M1</strain>
    </source>
</reference>
<dbReference type="InterPro" id="IPR001789">
    <property type="entry name" value="Sig_transdc_resp-reg_receiver"/>
</dbReference>
<dbReference type="PRINTS" id="PR00344">
    <property type="entry name" value="BCTRLSENSOR"/>
</dbReference>
<evidence type="ECO:0000313" key="8">
    <source>
        <dbReference type="EMBL" id="QDL91545.1"/>
    </source>
</evidence>
<dbReference type="Gene3D" id="3.30.565.10">
    <property type="entry name" value="Histidine kinase-like ATPase, C-terminal domain"/>
    <property type="match status" value="1"/>
</dbReference>
<proteinExistence type="predicted"/>
<dbReference type="SMART" id="SM00448">
    <property type="entry name" value="REC"/>
    <property type="match status" value="1"/>
</dbReference>
<evidence type="ECO:0000259" key="7">
    <source>
        <dbReference type="PROSITE" id="PS50110"/>
    </source>
</evidence>
<dbReference type="OrthoDB" id="9796100at2"/>
<organism evidence="8 9">
    <name type="scientific">Paroceanicella profunda</name>
    <dbReference type="NCBI Taxonomy" id="2579971"/>
    <lineage>
        <taxon>Bacteria</taxon>
        <taxon>Pseudomonadati</taxon>
        <taxon>Pseudomonadota</taxon>
        <taxon>Alphaproteobacteria</taxon>
        <taxon>Rhodobacterales</taxon>
        <taxon>Paracoccaceae</taxon>
        <taxon>Paroceanicella</taxon>
    </lineage>
</organism>
<evidence type="ECO:0000256" key="3">
    <source>
        <dbReference type="ARBA" id="ARBA00022553"/>
    </source>
</evidence>
<dbReference type="SMART" id="SM00388">
    <property type="entry name" value="HisKA"/>
    <property type="match status" value="1"/>
</dbReference>
<dbReference type="InterPro" id="IPR036890">
    <property type="entry name" value="HATPase_C_sf"/>
</dbReference>
<dbReference type="Pfam" id="PF02518">
    <property type="entry name" value="HATPase_c"/>
    <property type="match status" value="1"/>
</dbReference>
<dbReference type="InterPro" id="IPR004358">
    <property type="entry name" value="Sig_transdc_His_kin-like_C"/>
</dbReference>
<comment type="catalytic activity">
    <reaction evidence="1">
        <text>ATP + protein L-histidine = ADP + protein N-phospho-L-histidine.</text>
        <dbReference type="EC" id="2.7.13.3"/>
    </reaction>
</comment>
<keyword evidence="9" id="KW-1185">Reference proteome</keyword>
<evidence type="ECO:0000256" key="2">
    <source>
        <dbReference type="ARBA" id="ARBA00012438"/>
    </source>
</evidence>
<dbReference type="PANTHER" id="PTHR43065">
    <property type="entry name" value="SENSOR HISTIDINE KINASE"/>
    <property type="match status" value="1"/>
</dbReference>
<feature type="domain" description="Response regulatory" evidence="7">
    <location>
        <begin position="568"/>
        <end position="683"/>
    </location>
</feature>
<name>A0A5B8FT40_9RHOB</name>
<evidence type="ECO:0000256" key="4">
    <source>
        <dbReference type="PROSITE-ProRule" id="PRU00169"/>
    </source>
</evidence>
<feature type="modified residue" description="4-aspartylphosphate" evidence="4">
    <location>
        <position position="617"/>
    </location>
</feature>
<protein>
    <recommendedName>
        <fullName evidence="2">histidine kinase</fullName>
        <ecNumber evidence="2">2.7.13.3</ecNumber>
    </recommendedName>
</protein>
<gene>
    <name evidence="8" type="ORF">FDP22_06965</name>
</gene>
<dbReference type="InterPro" id="IPR005467">
    <property type="entry name" value="His_kinase_dom"/>
</dbReference>
<dbReference type="PROSITE" id="PS50110">
    <property type="entry name" value="RESPONSE_REGULATORY"/>
    <property type="match status" value="1"/>
</dbReference>
<dbReference type="InterPro" id="IPR003661">
    <property type="entry name" value="HisK_dim/P_dom"/>
</dbReference>
<dbReference type="Proteomes" id="UP000305888">
    <property type="component" value="Chromosome"/>
</dbReference>
<dbReference type="Gene3D" id="3.40.50.2300">
    <property type="match status" value="1"/>
</dbReference>
<accession>A0A5B8FT40</accession>
<dbReference type="SUPFAM" id="SSF55874">
    <property type="entry name" value="ATPase domain of HSP90 chaperone/DNA topoisomerase II/histidine kinase"/>
    <property type="match status" value="1"/>
</dbReference>
<feature type="compositionally biased region" description="Basic and acidic residues" evidence="5">
    <location>
        <begin position="554"/>
        <end position="565"/>
    </location>
</feature>
<keyword evidence="3 4" id="KW-0597">Phosphoprotein</keyword>
<dbReference type="EC" id="2.7.13.3" evidence="2"/>
<dbReference type="GO" id="GO:0000155">
    <property type="term" value="F:phosphorelay sensor kinase activity"/>
    <property type="evidence" value="ECO:0007669"/>
    <property type="project" value="InterPro"/>
</dbReference>
<dbReference type="Pfam" id="PF00512">
    <property type="entry name" value="HisKA"/>
    <property type="match status" value="1"/>
</dbReference>